<reference evidence="2 3" key="1">
    <citation type="submission" date="2018-04" db="EMBL/GenBank/DDBJ databases">
        <title>Genomic Encyclopedia of Archaeal and Bacterial Type Strains, Phase II (KMG-II): from individual species to whole genera.</title>
        <authorList>
            <person name="Goeker M."/>
        </authorList>
    </citation>
    <scope>NUCLEOTIDE SEQUENCE [LARGE SCALE GENOMIC DNA]</scope>
    <source>
        <strain evidence="2 3">DSM 26809</strain>
    </source>
</reference>
<dbReference type="EMBL" id="QAOQ01000001">
    <property type="protein sequence ID" value="PTR01311.1"/>
    <property type="molecule type" value="Genomic_DNA"/>
</dbReference>
<evidence type="ECO:0000313" key="2">
    <source>
        <dbReference type="EMBL" id="PTR01311.1"/>
    </source>
</evidence>
<keyword evidence="1" id="KW-0812">Transmembrane</keyword>
<dbReference type="InterPro" id="IPR035287">
    <property type="entry name" value="DUF5362"/>
</dbReference>
<proteinExistence type="predicted"/>
<gene>
    <name evidence="2" type="ORF">C8P68_101545</name>
</gene>
<organism evidence="2 3">
    <name type="scientific">Mucilaginibacter yixingensis</name>
    <dbReference type="NCBI Taxonomy" id="1295612"/>
    <lineage>
        <taxon>Bacteria</taxon>
        <taxon>Pseudomonadati</taxon>
        <taxon>Bacteroidota</taxon>
        <taxon>Sphingobacteriia</taxon>
        <taxon>Sphingobacteriales</taxon>
        <taxon>Sphingobacteriaceae</taxon>
        <taxon>Mucilaginibacter</taxon>
    </lineage>
</organism>
<protein>
    <submittedName>
        <fullName evidence="2">Uncharacterized protein</fullName>
    </submittedName>
</protein>
<dbReference type="Proteomes" id="UP000244168">
    <property type="component" value="Unassembled WGS sequence"/>
</dbReference>
<evidence type="ECO:0000256" key="1">
    <source>
        <dbReference type="SAM" id="Phobius"/>
    </source>
</evidence>
<feature type="transmembrane region" description="Helical" evidence="1">
    <location>
        <begin position="76"/>
        <end position="100"/>
    </location>
</feature>
<keyword evidence="1" id="KW-0472">Membrane</keyword>
<comment type="caution">
    <text evidence="2">The sequence shown here is derived from an EMBL/GenBank/DDBJ whole genome shotgun (WGS) entry which is preliminary data.</text>
</comment>
<feature type="transmembrane region" description="Helical" evidence="1">
    <location>
        <begin position="131"/>
        <end position="153"/>
    </location>
</feature>
<accession>A0A2T5JFW0</accession>
<dbReference type="AlphaFoldDB" id="A0A2T5JFW0"/>
<keyword evidence="3" id="KW-1185">Reference proteome</keyword>
<name>A0A2T5JFW0_9SPHI</name>
<sequence>METNDTLAHDEHHDDHEMVLSQSAQYYLQQAGKWAEFLGVVGFIVCVFMLLGAIGAGSMGSMMANQPGIPAGMSGIMGPAIGAFYFVFAIVYFIFSLYLYQFGARIKKGIAFINNDYVTEALGKLKSFFKYWGILTIVFMIVYALAIVALIMAGGKMLAH</sequence>
<keyword evidence="1" id="KW-1133">Transmembrane helix</keyword>
<feature type="transmembrane region" description="Helical" evidence="1">
    <location>
        <begin position="37"/>
        <end position="56"/>
    </location>
</feature>
<dbReference type="OrthoDB" id="1121797at2"/>
<evidence type="ECO:0000313" key="3">
    <source>
        <dbReference type="Proteomes" id="UP000244168"/>
    </source>
</evidence>
<dbReference type="RefSeq" id="WP_107826712.1">
    <property type="nucleotide sequence ID" value="NZ_CP160205.1"/>
</dbReference>
<dbReference type="Pfam" id="PF17319">
    <property type="entry name" value="DUF5362"/>
    <property type="match status" value="1"/>
</dbReference>